<gene>
    <name evidence="1" type="ORF">FHS19_006342</name>
</gene>
<dbReference type="RefSeq" id="WP_183586748.1">
    <property type="nucleotide sequence ID" value="NZ_JACHXJ010000007.1"/>
</dbReference>
<organism evidence="1 2">
    <name type="scientific">Paenibacillus rhizosphaerae</name>
    <dbReference type="NCBI Taxonomy" id="297318"/>
    <lineage>
        <taxon>Bacteria</taxon>
        <taxon>Bacillati</taxon>
        <taxon>Bacillota</taxon>
        <taxon>Bacilli</taxon>
        <taxon>Bacillales</taxon>
        <taxon>Paenibacillaceae</taxon>
        <taxon>Paenibacillus</taxon>
    </lineage>
</organism>
<name>A0A839U2D8_9BACL</name>
<dbReference type="Proteomes" id="UP000517523">
    <property type="component" value="Unassembled WGS sequence"/>
</dbReference>
<proteinExistence type="predicted"/>
<sequence length="310" mass="35528">MEWLERYEADLSYVFRETECIIAAFPSPLNTKGLSYLSHFNPLEENSAKNYICYLLPFWLMETAGLSAEDARKLSIGNVCAMLYFFIQDDCMDSSSPQDKEQLPLGNLLYLQFLDIYRGYFPSESRFWSYFRQYLHEWAEGVTNEHTADYFRVNPLFIARKAAPLKLSSTGTLLLTGGEDQIPAVTDLVEHVLATLQMADDWADWREDLEEGSYNSLLSLIRSQFAPAEPLSADRVEHYIAVHGILRSYTAVAEANHEHIKQAPLNIPQLLSFHEHILLSIQEDANRIEDERNALQKGGLSLWLLNHIKS</sequence>
<evidence type="ECO:0000313" key="2">
    <source>
        <dbReference type="Proteomes" id="UP000517523"/>
    </source>
</evidence>
<dbReference type="CDD" id="cd00385">
    <property type="entry name" value="Isoprenoid_Biosyn_C1"/>
    <property type="match status" value="1"/>
</dbReference>
<dbReference type="EMBL" id="JACHXJ010000007">
    <property type="protein sequence ID" value="MBB3131619.1"/>
    <property type="molecule type" value="Genomic_DNA"/>
</dbReference>
<reference evidence="1 2" key="1">
    <citation type="submission" date="2020-08" db="EMBL/GenBank/DDBJ databases">
        <title>Genomic Encyclopedia of Type Strains, Phase III (KMG-III): the genomes of soil and plant-associated and newly described type strains.</title>
        <authorList>
            <person name="Whitman W."/>
        </authorList>
    </citation>
    <scope>NUCLEOTIDE SEQUENCE [LARGE SCALE GENOMIC DNA]</scope>
    <source>
        <strain evidence="1 2">CECT 5831</strain>
    </source>
</reference>
<dbReference type="InterPro" id="IPR008949">
    <property type="entry name" value="Isoprenoid_synthase_dom_sf"/>
</dbReference>
<protein>
    <submittedName>
        <fullName evidence="1">Uncharacterized protein</fullName>
    </submittedName>
</protein>
<accession>A0A839U2D8</accession>
<dbReference type="AlphaFoldDB" id="A0A839U2D8"/>
<evidence type="ECO:0000313" key="1">
    <source>
        <dbReference type="EMBL" id="MBB3131619.1"/>
    </source>
</evidence>
<dbReference type="SUPFAM" id="SSF48576">
    <property type="entry name" value="Terpenoid synthases"/>
    <property type="match status" value="1"/>
</dbReference>
<comment type="caution">
    <text evidence="1">The sequence shown here is derived from an EMBL/GenBank/DDBJ whole genome shotgun (WGS) entry which is preliminary data.</text>
</comment>